<evidence type="ECO:0000313" key="11">
    <source>
        <dbReference type="Proteomes" id="UP000216446"/>
    </source>
</evidence>
<dbReference type="SUPFAM" id="SSF48334">
    <property type="entry name" value="DNA repair protein MutS, domain III"/>
    <property type="match status" value="1"/>
</dbReference>
<feature type="binding site" evidence="7">
    <location>
        <begin position="366"/>
        <end position="373"/>
    </location>
    <ligand>
        <name>ATP</name>
        <dbReference type="ChEBI" id="CHEBI:30616"/>
    </ligand>
</feature>
<dbReference type="InterPro" id="IPR027417">
    <property type="entry name" value="P-loop_NTPase"/>
</dbReference>
<dbReference type="GO" id="GO:0006298">
    <property type="term" value="P:mismatch repair"/>
    <property type="evidence" value="ECO:0007669"/>
    <property type="project" value="InterPro"/>
</dbReference>
<keyword evidence="7" id="KW-0255">Endonuclease</keyword>
<evidence type="ECO:0000259" key="9">
    <source>
        <dbReference type="PROSITE" id="PS50828"/>
    </source>
</evidence>
<dbReference type="GO" id="GO:0030983">
    <property type="term" value="F:mismatched DNA binding"/>
    <property type="evidence" value="ECO:0007669"/>
    <property type="project" value="InterPro"/>
</dbReference>
<keyword evidence="2 7" id="KW-0547">Nucleotide-binding</keyword>
<name>A0A259U3H3_9BACT</name>
<evidence type="ECO:0000256" key="6">
    <source>
        <dbReference type="ARBA" id="ARBA00023125"/>
    </source>
</evidence>
<dbReference type="AlphaFoldDB" id="A0A259U3H3"/>
<dbReference type="GO" id="GO:0019843">
    <property type="term" value="F:rRNA binding"/>
    <property type="evidence" value="ECO:0007669"/>
    <property type="project" value="UniProtKB-UniRule"/>
</dbReference>
<dbReference type="InterPro" id="IPR000432">
    <property type="entry name" value="DNA_mismatch_repair_MutS_C"/>
</dbReference>
<dbReference type="GO" id="GO:0004519">
    <property type="term" value="F:endonuclease activity"/>
    <property type="evidence" value="ECO:0007669"/>
    <property type="project" value="UniProtKB-UniRule"/>
</dbReference>
<dbReference type="InterPro" id="IPR036187">
    <property type="entry name" value="DNA_mismatch_repair_MutS_sf"/>
</dbReference>
<dbReference type="Pfam" id="PF20297">
    <property type="entry name" value="MSSS"/>
    <property type="match status" value="1"/>
</dbReference>
<feature type="compositionally biased region" description="Low complexity" evidence="8">
    <location>
        <begin position="668"/>
        <end position="690"/>
    </location>
</feature>
<organism evidence="10 11">
    <name type="scientific">Rubricoccus marinus</name>
    <dbReference type="NCBI Taxonomy" id="716817"/>
    <lineage>
        <taxon>Bacteria</taxon>
        <taxon>Pseudomonadati</taxon>
        <taxon>Rhodothermota</taxon>
        <taxon>Rhodothermia</taxon>
        <taxon>Rhodothermales</taxon>
        <taxon>Rubricoccaceae</taxon>
        <taxon>Rubricoccus</taxon>
    </lineage>
</organism>
<evidence type="ECO:0000256" key="1">
    <source>
        <dbReference type="ARBA" id="ARBA00022730"/>
    </source>
</evidence>
<dbReference type="GO" id="GO:0005524">
    <property type="term" value="F:ATP binding"/>
    <property type="evidence" value="ECO:0007669"/>
    <property type="project" value="UniProtKB-UniRule"/>
</dbReference>
<dbReference type="InParanoid" id="A0A259U3H3"/>
<keyword evidence="4 7" id="KW-0067">ATP-binding</keyword>
<reference evidence="10 11" key="1">
    <citation type="submission" date="2016-11" db="EMBL/GenBank/DDBJ databases">
        <title>Study of marine rhodopsin-containing bacteria.</title>
        <authorList>
            <person name="Yoshizawa S."/>
            <person name="Kumagai Y."/>
            <person name="Kogure K."/>
        </authorList>
    </citation>
    <scope>NUCLEOTIDE SEQUENCE [LARGE SCALE GENOMIC DNA]</scope>
    <source>
        <strain evidence="10 11">SG-29</strain>
    </source>
</reference>
<keyword evidence="1 7" id="KW-0699">rRNA-binding</keyword>
<dbReference type="HAMAP" id="MF_00092">
    <property type="entry name" value="MutS2"/>
    <property type="match status" value="1"/>
</dbReference>
<dbReference type="Pfam" id="PF00488">
    <property type="entry name" value="MutS_V"/>
    <property type="match status" value="1"/>
</dbReference>
<dbReference type="InterPro" id="IPR045076">
    <property type="entry name" value="MutS"/>
</dbReference>
<accession>A0A259U3H3</accession>
<dbReference type="GO" id="GO:0045910">
    <property type="term" value="P:negative regulation of DNA recombination"/>
    <property type="evidence" value="ECO:0007669"/>
    <property type="project" value="InterPro"/>
</dbReference>
<dbReference type="SUPFAM" id="SSF52540">
    <property type="entry name" value="P-loop containing nucleoside triphosphate hydrolases"/>
    <property type="match status" value="1"/>
</dbReference>
<dbReference type="GO" id="GO:0072344">
    <property type="term" value="P:rescue of stalled ribosome"/>
    <property type="evidence" value="ECO:0007669"/>
    <property type="project" value="UniProtKB-UniRule"/>
</dbReference>
<keyword evidence="7" id="KW-0540">Nuclease</keyword>
<dbReference type="EC" id="3.1.-.-" evidence="7"/>
<dbReference type="PROSITE" id="PS50828">
    <property type="entry name" value="SMR"/>
    <property type="match status" value="1"/>
</dbReference>
<dbReference type="NCBIfam" id="TIGR01069">
    <property type="entry name" value="mutS2"/>
    <property type="match status" value="1"/>
</dbReference>
<gene>
    <name evidence="7" type="primary">mutS2</name>
    <name evidence="7" type="synonym">rqcU</name>
    <name evidence="10" type="ORF">BSZ36_02570</name>
</gene>
<dbReference type="PANTHER" id="PTHR48466">
    <property type="entry name" value="OS10G0509000 PROTEIN-RELATED"/>
    <property type="match status" value="1"/>
</dbReference>
<dbReference type="PANTHER" id="PTHR48466:SF2">
    <property type="entry name" value="OS10G0509000 PROTEIN"/>
    <property type="match status" value="1"/>
</dbReference>
<feature type="compositionally biased region" description="Low complexity" evidence="8">
    <location>
        <begin position="328"/>
        <end position="342"/>
    </location>
</feature>
<feature type="compositionally biased region" description="Basic and acidic residues" evidence="8">
    <location>
        <begin position="641"/>
        <end position="656"/>
    </location>
</feature>
<dbReference type="SMART" id="SM00534">
    <property type="entry name" value="MUTSac"/>
    <property type="match status" value="1"/>
</dbReference>
<comment type="function">
    <text evidence="7">Acts as a ribosome collision sensor, splitting the ribosome into its 2 subunits. Detects stalled/collided 70S ribosomes which it binds and splits by an ATP-hydrolysis driven conformational change. Acts upstream of the ribosome quality control system (RQC), a ribosome-associated complex that mediates the extraction of incompletely synthesized nascent chains from stalled ribosomes and their subsequent degradation. Probably generates substrates for RQC.</text>
</comment>
<feature type="region of interest" description="Disordered" evidence="8">
    <location>
        <begin position="321"/>
        <end position="342"/>
    </location>
</feature>
<dbReference type="GO" id="GO:0043023">
    <property type="term" value="F:ribosomal large subunit binding"/>
    <property type="evidence" value="ECO:0007669"/>
    <property type="project" value="UniProtKB-UniRule"/>
</dbReference>
<evidence type="ECO:0000256" key="2">
    <source>
        <dbReference type="ARBA" id="ARBA00022741"/>
    </source>
</evidence>
<evidence type="ECO:0000313" key="10">
    <source>
        <dbReference type="EMBL" id="OZC04556.1"/>
    </source>
</evidence>
<dbReference type="SMART" id="SM00533">
    <property type="entry name" value="MUTSd"/>
    <property type="match status" value="1"/>
</dbReference>
<dbReference type="Gene3D" id="3.30.1370.110">
    <property type="match status" value="1"/>
</dbReference>
<dbReference type="InterPro" id="IPR036063">
    <property type="entry name" value="Smr_dom_sf"/>
</dbReference>
<feature type="region of interest" description="Disordered" evidence="8">
    <location>
        <begin position="629"/>
        <end position="692"/>
    </location>
</feature>
<evidence type="ECO:0000256" key="7">
    <source>
        <dbReference type="HAMAP-Rule" id="MF_00092"/>
    </source>
</evidence>
<dbReference type="SUPFAM" id="SSF160443">
    <property type="entry name" value="SMR domain-like"/>
    <property type="match status" value="1"/>
</dbReference>
<comment type="caution">
    <text evidence="10">The sequence shown here is derived from an EMBL/GenBank/DDBJ whole genome shotgun (WGS) entry which is preliminary data.</text>
</comment>
<protein>
    <recommendedName>
        <fullName evidence="7">Endonuclease MutS2</fullName>
        <ecNumber evidence="7">3.1.-.-</ecNumber>
    </recommendedName>
    <alternativeName>
        <fullName evidence="7">Ribosome-associated protein quality control-upstream factor</fullName>
        <shortName evidence="7">RQC-upstream factor</shortName>
        <shortName evidence="7">RqcU</shortName>
        <ecNumber evidence="7">3.6.4.-</ecNumber>
    </alternativeName>
</protein>
<dbReference type="PIRSF" id="PIRSF005814">
    <property type="entry name" value="MutS_YshD"/>
    <property type="match status" value="1"/>
</dbReference>
<dbReference type="EMBL" id="MQWB01000001">
    <property type="protein sequence ID" value="OZC04556.1"/>
    <property type="molecule type" value="Genomic_DNA"/>
</dbReference>
<dbReference type="InterPro" id="IPR046893">
    <property type="entry name" value="MSSS"/>
</dbReference>
<dbReference type="EC" id="3.6.4.-" evidence="7"/>
<comment type="subunit">
    <text evidence="7">Homodimer. Binds to stalled ribosomes, contacting rRNA.</text>
</comment>
<evidence type="ECO:0000256" key="8">
    <source>
        <dbReference type="SAM" id="MobiDB-lite"/>
    </source>
</evidence>
<dbReference type="FunFam" id="3.40.50.300:FF:000830">
    <property type="entry name" value="Endonuclease MutS2"/>
    <property type="match status" value="1"/>
</dbReference>
<dbReference type="Pfam" id="PF01713">
    <property type="entry name" value="Smr"/>
    <property type="match status" value="1"/>
</dbReference>
<dbReference type="InterPro" id="IPR005747">
    <property type="entry name" value="MutS2"/>
</dbReference>
<dbReference type="GO" id="GO:0140664">
    <property type="term" value="F:ATP-dependent DNA damage sensor activity"/>
    <property type="evidence" value="ECO:0007669"/>
    <property type="project" value="InterPro"/>
</dbReference>
<evidence type="ECO:0000256" key="5">
    <source>
        <dbReference type="ARBA" id="ARBA00022884"/>
    </source>
</evidence>
<keyword evidence="6 7" id="KW-0238">DNA-binding</keyword>
<dbReference type="SMART" id="SM00463">
    <property type="entry name" value="SMR"/>
    <property type="match status" value="1"/>
</dbReference>
<evidence type="ECO:0000256" key="3">
    <source>
        <dbReference type="ARBA" id="ARBA00022801"/>
    </source>
</evidence>
<feature type="domain" description="Smr" evidence="9">
    <location>
        <begin position="763"/>
        <end position="838"/>
    </location>
</feature>
<dbReference type="GO" id="GO:0016887">
    <property type="term" value="F:ATP hydrolysis activity"/>
    <property type="evidence" value="ECO:0007669"/>
    <property type="project" value="InterPro"/>
</dbReference>
<keyword evidence="11" id="KW-1185">Reference proteome</keyword>
<dbReference type="Proteomes" id="UP000216446">
    <property type="component" value="Unassembled WGS sequence"/>
</dbReference>
<keyword evidence="3 7" id="KW-0378">Hydrolase</keyword>
<comment type="function">
    <text evidence="7">Endonuclease that is involved in the suppression of homologous recombination and thus may have a key role in the control of bacterial genetic diversity.</text>
</comment>
<evidence type="ECO:0000256" key="4">
    <source>
        <dbReference type="ARBA" id="ARBA00022840"/>
    </source>
</evidence>
<proteinExistence type="inferred from homology"/>
<dbReference type="InterPro" id="IPR007696">
    <property type="entry name" value="DNA_mismatch_repair_MutS_core"/>
</dbReference>
<sequence>MQLHPADAEARLGFDTIRARLLAHARTPYGREKLEALQPVADVDAVAAPLARAGEMQSAVASGSPVPVRETADIRATLRRLGPKGSRVSGEELADVRHTLETLRALHDDLHGRQRHAPALWQIGQRVVVIKALEDRIFRTIDENGEVRDDASPELSRLARAIQNAEGQVRSAVQRALREATAQGWATEDQPTIRGGRAVIPVRAEAKRKIKGFVQDVSSTGQTVFVEPAAAVEINNEIRELQVARGYEIERILAEVSAHLRHHRPEIERSLEALATLDAAHAAGRLAHDLGAIVPEVASAGAMRLVGARNPVLMLHVASGEGRGGKEASGARGSEAAGEPAARAARDVVPLDLSLGDEHVTLVVTGPNAGGKSVALKTVGLFALMGACGLPVPAAPGTRLVLPTRIFVDVGDRQSIEDDLSTFTSHLQTMRRVLEEADERSLVLIDEAGTGTDPAEGGAIAESVLRRLTQRRAMTVATTHVGALKAFAHDTPGAENASMEFSRQRLEPTYRFQTGIPGSSYAFEIARRVGLDGPVIDEARAKVGESAARLEDLLAEAESRAEEAERTRAEAEIQLKEANRVRADYEQRLEKHRAERDAIKAAALADADSILRDANAAVERAVREIKEAEAEKEATQLARQRLAETKETVQRRSRNVDKRRKRRAPSTPGGALLGPASGAKAAGAPASSGPIAVGDQVRIDGNGASGEVLELTGKEAVIALGALTSRVKLKRLTKVGGRKEQKVFVKGGGAHEPLPITRARVKVDLRGQRVEDALQEVERFVDEGIAAGLPSVEILHGKGTGALRQAIQNQLARRRDIVGFEAAEWDQGGDGVTVVRLA</sequence>
<dbReference type="InterPro" id="IPR002625">
    <property type="entry name" value="Smr_dom"/>
</dbReference>
<keyword evidence="5 7" id="KW-0694">RNA-binding</keyword>
<comment type="similarity">
    <text evidence="7">Belongs to the DNA mismatch repair MutS family. MutS2 subfamily.</text>
</comment>
<dbReference type="Gene3D" id="3.40.50.300">
    <property type="entry name" value="P-loop containing nucleotide triphosphate hydrolases"/>
    <property type="match status" value="1"/>
</dbReference>